<evidence type="ECO:0000313" key="4">
    <source>
        <dbReference type="Proteomes" id="UP001322664"/>
    </source>
</evidence>
<dbReference type="InterPro" id="IPR003607">
    <property type="entry name" value="HD/PDEase_dom"/>
</dbReference>
<name>A0ABZ0RVW9_9BACI</name>
<dbReference type="InterPro" id="IPR006674">
    <property type="entry name" value="HD_domain"/>
</dbReference>
<dbReference type="SUPFAM" id="SSF81271">
    <property type="entry name" value="TGS-like"/>
    <property type="match status" value="1"/>
</dbReference>
<dbReference type="InterPro" id="IPR012676">
    <property type="entry name" value="TGS-like"/>
</dbReference>
<evidence type="ECO:0000259" key="2">
    <source>
        <dbReference type="PROSITE" id="PS51831"/>
    </source>
</evidence>
<sequence>MQEILFTKAFYLQQAELEQLRMAIGFAEQAHAGQYRISGEPYIIHPFAVTEILLDYQADITTLIAALLHDVVEDTHYTTEDITQQFGTKIAMIVEGLTKVDKKDVTGKDEYKAINLKKLLLAAQMDIRVAIIKVVDRLHNMRTLQVKTAQKQVPYASETLKIFSPLCKKLKLSYIRRELEELSFFYLKPSKYDKTKHCLKQYEQLLERLSQTLQTSLASTIPFTISYEMEPMYSAYSKIKDNEEFAAIAKMIITTSNALDCYQLVGDIHQMYQPIPHRFEDNMTNRTFNHYLKTTIMLDHLQLDIIIETTENRLRREQGVFYFLTDATREHQAHQLMDTFILTNHQLTQNAIEFYDFITFELLQETITAFTPALDTVYLPQDATIIDFAFTLNPALAKRMFGAKINGVEKPLTTKVAHLDIVELLVANQENQNLNEWLNFANSSKAQFAINQELA</sequence>
<dbReference type="PANTHER" id="PTHR43061:SF1">
    <property type="entry name" value="GTP DIPHOSPHOKINASE RSH1, CHLOROPLASTIC-RELATED"/>
    <property type="match status" value="1"/>
</dbReference>
<evidence type="ECO:0000256" key="1">
    <source>
        <dbReference type="SAM" id="Coils"/>
    </source>
</evidence>
<dbReference type="Pfam" id="PF13328">
    <property type="entry name" value="HD_4"/>
    <property type="match status" value="1"/>
</dbReference>
<dbReference type="PROSITE" id="PS51831">
    <property type="entry name" value="HD"/>
    <property type="match status" value="1"/>
</dbReference>
<feature type="domain" description="HD" evidence="2">
    <location>
        <begin position="42"/>
        <end position="141"/>
    </location>
</feature>
<dbReference type="Pfam" id="PF02824">
    <property type="entry name" value="TGS"/>
    <property type="match status" value="1"/>
</dbReference>
<dbReference type="Gene3D" id="1.10.3210.10">
    <property type="entry name" value="Hypothetical protein af1432"/>
    <property type="match status" value="1"/>
</dbReference>
<dbReference type="SUPFAM" id="SSF81301">
    <property type="entry name" value="Nucleotidyltransferase"/>
    <property type="match status" value="1"/>
</dbReference>
<reference evidence="3 4" key="1">
    <citation type="submission" date="2023-09" db="EMBL/GenBank/DDBJ databases">
        <authorList>
            <person name="Page C.A."/>
            <person name="Perez-Diaz I.M."/>
        </authorList>
    </citation>
    <scope>NUCLEOTIDE SEQUENCE [LARGE SCALE GENOMIC DNA]</scope>
    <source>
        <strain evidence="3 4">Ll15</strain>
    </source>
</reference>
<protein>
    <submittedName>
        <fullName evidence="3">HD domain-containing protein</fullName>
    </submittedName>
</protein>
<accession>A0ABZ0RVW9</accession>
<feature type="coiled-coil region" evidence="1">
    <location>
        <begin position="192"/>
        <end position="219"/>
    </location>
</feature>
<dbReference type="SUPFAM" id="SSF109604">
    <property type="entry name" value="HD-domain/PDEase-like"/>
    <property type="match status" value="1"/>
</dbReference>
<gene>
    <name evidence="3" type="ORF">R6U77_17195</name>
</gene>
<dbReference type="Gene3D" id="3.10.20.30">
    <property type="match status" value="1"/>
</dbReference>
<dbReference type="Proteomes" id="UP001322664">
    <property type="component" value="Chromosome"/>
</dbReference>
<keyword evidence="1" id="KW-0175">Coiled coil</keyword>
<dbReference type="RefSeq" id="WP_319836586.1">
    <property type="nucleotide sequence ID" value="NZ_CP137624.1"/>
</dbReference>
<dbReference type="InterPro" id="IPR004095">
    <property type="entry name" value="TGS"/>
</dbReference>
<keyword evidence="4" id="KW-1185">Reference proteome</keyword>
<evidence type="ECO:0000313" key="3">
    <source>
        <dbReference type="EMBL" id="WPK11605.1"/>
    </source>
</evidence>
<dbReference type="CDD" id="cd00077">
    <property type="entry name" value="HDc"/>
    <property type="match status" value="1"/>
</dbReference>
<dbReference type="InterPro" id="IPR012675">
    <property type="entry name" value="Beta-grasp_dom_sf"/>
</dbReference>
<proteinExistence type="predicted"/>
<dbReference type="EMBL" id="CP137624">
    <property type="protein sequence ID" value="WPK11605.1"/>
    <property type="molecule type" value="Genomic_DNA"/>
</dbReference>
<organism evidence="3 4">
    <name type="scientific">Lysinibacillus louembei</name>
    <dbReference type="NCBI Taxonomy" id="1470088"/>
    <lineage>
        <taxon>Bacteria</taxon>
        <taxon>Bacillati</taxon>
        <taxon>Bacillota</taxon>
        <taxon>Bacilli</taxon>
        <taxon>Bacillales</taxon>
        <taxon>Bacillaceae</taxon>
        <taxon>Lysinibacillus</taxon>
    </lineage>
</organism>
<dbReference type="Gene3D" id="3.30.460.10">
    <property type="entry name" value="Beta Polymerase, domain 2"/>
    <property type="match status" value="1"/>
</dbReference>
<dbReference type="PANTHER" id="PTHR43061">
    <property type="entry name" value="GTP DIPHOSPHOKINASE RSH1, CHLOROPLASTIC-RELATED"/>
    <property type="match status" value="1"/>
</dbReference>
<dbReference type="SMART" id="SM00471">
    <property type="entry name" value="HDc"/>
    <property type="match status" value="1"/>
</dbReference>
<dbReference type="InterPro" id="IPR043519">
    <property type="entry name" value="NT_sf"/>
</dbReference>